<dbReference type="EMBL" id="CAJFCV020000006">
    <property type="protein sequence ID" value="CAG9128902.1"/>
    <property type="molecule type" value="Genomic_DNA"/>
</dbReference>
<evidence type="ECO:0000313" key="3">
    <source>
        <dbReference type="EMBL" id="CAD5233597.1"/>
    </source>
</evidence>
<evidence type="ECO:0000256" key="2">
    <source>
        <dbReference type="SAM" id="SignalP"/>
    </source>
</evidence>
<feature type="chain" id="PRO_5036021816" evidence="2">
    <location>
        <begin position="19"/>
        <end position="171"/>
    </location>
</feature>
<dbReference type="Proteomes" id="UP000659654">
    <property type="component" value="Unassembled WGS sequence"/>
</dbReference>
<sequence>MRIHCFSCLFYFLARTRCWKKNVAWNDWNTIHYNDKGSDIYSLTIPRAKLMPPLDVTSLGSDGSQYTIKEEIERQVVTDITRTELGAASDGQNMIVDTNYAQVTYTSPELERDENVATFANSQRNMRLNSVATEEENYSNSSYQTEGVYHLRENEERRPMSRLAERTTGRL</sequence>
<keyword evidence="2" id="KW-0732">Signal</keyword>
<feature type="region of interest" description="Disordered" evidence="1">
    <location>
        <begin position="152"/>
        <end position="171"/>
    </location>
</feature>
<dbReference type="WBParaSite" id="BXY_0086600.1">
    <property type="protein sequence ID" value="BXY_0086600.1"/>
    <property type="gene ID" value="BXY_0086600"/>
</dbReference>
<evidence type="ECO:0000313" key="6">
    <source>
        <dbReference type="Proteomes" id="UP000659654"/>
    </source>
</evidence>
<dbReference type="AlphaFoldDB" id="A0A1I7RJI4"/>
<evidence type="ECO:0000313" key="7">
    <source>
        <dbReference type="WBParaSite" id="BXY_0086600.1"/>
    </source>
</evidence>
<keyword evidence="6" id="KW-1185">Reference proteome</keyword>
<dbReference type="Proteomes" id="UP000095284">
    <property type="component" value="Unplaced"/>
</dbReference>
<evidence type="ECO:0000313" key="5">
    <source>
        <dbReference type="Proteomes" id="UP000095284"/>
    </source>
</evidence>
<proteinExistence type="predicted"/>
<dbReference type="EMBL" id="CAJFDI010000006">
    <property type="protein sequence ID" value="CAD5233597.1"/>
    <property type="molecule type" value="Genomic_DNA"/>
</dbReference>
<evidence type="ECO:0000256" key="1">
    <source>
        <dbReference type="SAM" id="MobiDB-lite"/>
    </source>
</evidence>
<reference evidence="4" key="2">
    <citation type="submission" date="2020-08" db="EMBL/GenBank/DDBJ databases">
        <authorList>
            <person name="Kikuchi T."/>
        </authorList>
    </citation>
    <scope>NUCLEOTIDE SEQUENCE</scope>
    <source>
        <strain evidence="3">Ka4C1</strain>
    </source>
</reference>
<dbReference type="Proteomes" id="UP000582659">
    <property type="component" value="Unassembled WGS sequence"/>
</dbReference>
<gene>
    <name evidence="3" type="ORF">BXYJ_LOCUS13688</name>
</gene>
<name>A0A1I7RJI4_BURXY</name>
<evidence type="ECO:0000313" key="4">
    <source>
        <dbReference type="EMBL" id="CAG9128902.1"/>
    </source>
</evidence>
<organism evidence="5 7">
    <name type="scientific">Bursaphelenchus xylophilus</name>
    <name type="common">Pinewood nematode worm</name>
    <name type="synonym">Aphelenchoides xylophilus</name>
    <dbReference type="NCBI Taxonomy" id="6326"/>
    <lineage>
        <taxon>Eukaryota</taxon>
        <taxon>Metazoa</taxon>
        <taxon>Ecdysozoa</taxon>
        <taxon>Nematoda</taxon>
        <taxon>Chromadorea</taxon>
        <taxon>Rhabditida</taxon>
        <taxon>Tylenchina</taxon>
        <taxon>Tylenchomorpha</taxon>
        <taxon>Aphelenchoidea</taxon>
        <taxon>Aphelenchoididae</taxon>
        <taxon>Bursaphelenchus</taxon>
    </lineage>
</organism>
<protein>
    <submittedName>
        <fullName evidence="3">(pine wood nematode) hypothetical protein</fullName>
    </submittedName>
</protein>
<reference evidence="7" key="1">
    <citation type="submission" date="2016-11" db="UniProtKB">
        <authorList>
            <consortium name="WormBaseParasite"/>
        </authorList>
    </citation>
    <scope>IDENTIFICATION</scope>
</reference>
<accession>A0A1I7RJI4</accession>
<feature type="signal peptide" evidence="2">
    <location>
        <begin position="1"/>
        <end position="18"/>
    </location>
</feature>